<sequence>MEATSICSFVLLSHSHPPSRSGNLLSLKNASFVSHKQLSRSCCIYASKRDSYGHHYDGKLVDENMIILRMRVREIEMVEMKKEITTSDWTEWEKKYYVDYVSDVCEGVGLLQRSLMDTRPSLALGMMALLMLSMSMSMSQLLFHAVELTKGII</sequence>
<evidence type="ECO:0000313" key="3">
    <source>
        <dbReference type="Proteomes" id="UP001372338"/>
    </source>
</evidence>
<dbReference type="AlphaFoldDB" id="A0AAN9F6U9"/>
<dbReference type="Proteomes" id="UP001372338">
    <property type="component" value="Unassembled WGS sequence"/>
</dbReference>
<evidence type="ECO:0000256" key="1">
    <source>
        <dbReference type="SAM" id="Phobius"/>
    </source>
</evidence>
<dbReference type="PANTHER" id="PTHR33782">
    <property type="entry name" value="OS01G0121600 PROTEIN"/>
    <property type="match status" value="1"/>
</dbReference>
<keyword evidence="1" id="KW-1133">Transmembrane helix</keyword>
<organism evidence="2 3">
    <name type="scientific">Crotalaria pallida</name>
    <name type="common">Smooth rattlebox</name>
    <name type="synonym">Crotalaria striata</name>
    <dbReference type="NCBI Taxonomy" id="3830"/>
    <lineage>
        <taxon>Eukaryota</taxon>
        <taxon>Viridiplantae</taxon>
        <taxon>Streptophyta</taxon>
        <taxon>Embryophyta</taxon>
        <taxon>Tracheophyta</taxon>
        <taxon>Spermatophyta</taxon>
        <taxon>Magnoliopsida</taxon>
        <taxon>eudicotyledons</taxon>
        <taxon>Gunneridae</taxon>
        <taxon>Pentapetalae</taxon>
        <taxon>rosids</taxon>
        <taxon>fabids</taxon>
        <taxon>Fabales</taxon>
        <taxon>Fabaceae</taxon>
        <taxon>Papilionoideae</taxon>
        <taxon>50 kb inversion clade</taxon>
        <taxon>genistoids sensu lato</taxon>
        <taxon>core genistoids</taxon>
        <taxon>Crotalarieae</taxon>
        <taxon>Crotalaria</taxon>
    </lineage>
</organism>
<comment type="caution">
    <text evidence="2">The sequence shown here is derived from an EMBL/GenBank/DDBJ whole genome shotgun (WGS) entry which is preliminary data.</text>
</comment>
<keyword evidence="1" id="KW-0812">Transmembrane</keyword>
<evidence type="ECO:0000313" key="2">
    <source>
        <dbReference type="EMBL" id="KAK7269854.1"/>
    </source>
</evidence>
<reference evidence="2 3" key="1">
    <citation type="submission" date="2024-01" db="EMBL/GenBank/DDBJ databases">
        <title>The genomes of 5 underutilized Papilionoideae crops provide insights into root nodulation and disease resistanc.</title>
        <authorList>
            <person name="Yuan L."/>
        </authorList>
    </citation>
    <scope>NUCLEOTIDE SEQUENCE [LARGE SCALE GENOMIC DNA]</scope>
    <source>
        <strain evidence="2">ZHUSHIDOU_FW_LH</strain>
        <tissue evidence="2">Leaf</tissue>
    </source>
</reference>
<proteinExistence type="predicted"/>
<feature type="transmembrane region" description="Helical" evidence="1">
    <location>
        <begin position="122"/>
        <end position="143"/>
    </location>
</feature>
<name>A0AAN9F6U9_CROPI</name>
<keyword evidence="1" id="KW-0472">Membrane</keyword>
<keyword evidence="3" id="KW-1185">Reference proteome</keyword>
<dbReference type="PANTHER" id="PTHR33782:SF27">
    <property type="entry name" value="PROTEIN, PUTATIVE-RELATED"/>
    <property type="match status" value="1"/>
</dbReference>
<dbReference type="EMBL" id="JAYWIO010000004">
    <property type="protein sequence ID" value="KAK7269854.1"/>
    <property type="molecule type" value="Genomic_DNA"/>
</dbReference>
<gene>
    <name evidence="2" type="ORF">RIF29_22623</name>
</gene>
<protein>
    <submittedName>
        <fullName evidence="2">Uncharacterized protein</fullName>
    </submittedName>
</protein>
<accession>A0AAN9F6U9</accession>